<feature type="compositionally biased region" description="Basic residues" evidence="1">
    <location>
        <begin position="622"/>
        <end position="639"/>
    </location>
</feature>
<reference evidence="2" key="1">
    <citation type="submission" date="2014-09" db="EMBL/GenBank/DDBJ databases">
        <title>Genome sequence of the luminous mushroom Mycena chlorophos for searching fungal bioluminescence genes.</title>
        <authorList>
            <person name="Tanaka Y."/>
            <person name="Kasuga D."/>
            <person name="Oba Y."/>
            <person name="Hase S."/>
            <person name="Sato K."/>
            <person name="Oba Y."/>
            <person name="Sakakibara Y."/>
        </authorList>
    </citation>
    <scope>NUCLEOTIDE SEQUENCE</scope>
</reference>
<feature type="region of interest" description="Disordered" evidence="1">
    <location>
        <begin position="1036"/>
        <end position="1075"/>
    </location>
</feature>
<evidence type="ECO:0000313" key="3">
    <source>
        <dbReference type="Proteomes" id="UP000815677"/>
    </source>
</evidence>
<feature type="region of interest" description="Disordered" evidence="1">
    <location>
        <begin position="752"/>
        <end position="799"/>
    </location>
</feature>
<feature type="region of interest" description="Disordered" evidence="1">
    <location>
        <begin position="1"/>
        <end position="57"/>
    </location>
</feature>
<dbReference type="EMBL" id="DF842673">
    <property type="protein sequence ID" value="GAT46651.1"/>
    <property type="molecule type" value="Genomic_DNA"/>
</dbReference>
<accession>A0ABQ0L6C8</accession>
<feature type="compositionally biased region" description="Polar residues" evidence="1">
    <location>
        <begin position="370"/>
        <end position="385"/>
    </location>
</feature>
<feature type="compositionally biased region" description="Acidic residues" evidence="1">
    <location>
        <begin position="678"/>
        <end position="697"/>
    </location>
</feature>
<gene>
    <name evidence="2" type="ORF">MCHLO_04155</name>
</gene>
<keyword evidence="3" id="KW-1185">Reference proteome</keyword>
<organism evidence="2 3">
    <name type="scientific">Mycena chlorophos</name>
    <name type="common">Agaric fungus</name>
    <name type="synonym">Agaricus chlorophos</name>
    <dbReference type="NCBI Taxonomy" id="658473"/>
    <lineage>
        <taxon>Eukaryota</taxon>
        <taxon>Fungi</taxon>
        <taxon>Dikarya</taxon>
        <taxon>Basidiomycota</taxon>
        <taxon>Agaricomycotina</taxon>
        <taxon>Agaricomycetes</taxon>
        <taxon>Agaricomycetidae</taxon>
        <taxon>Agaricales</taxon>
        <taxon>Marasmiineae</taxon>
        <taxon>Mycenaceae</taxon>
        <taxon>Mycena</taxon>
    </lineage>
</organism>
<feature type="compositionally biased region" description="Basic and acidic residues" evidence="1">
    <location>
        <begin position="757"/>
        <end position="787"/>
    </location>
</feature>
<proteinExistence type="predicted"/>
<sequence length="1075" mass="120235">MSSESENDDFIHNIPSQTASSFAPSMDTSSAKRLTKKRRKAMENGTHIGPDRKSGETDFRGARKEVMDQHFSKYPRGVRHPTSHWRELFDAFDARVSFRLSWDEEPPSDPGELAQLNQPVELHEEDLKAERTATNYKKLRNFYNGAGSSTGGAKSTFKSVIKKLAAGDGPVPHRPAVHFHYAKQPEFRAKIMSKFAQKYPQPELLGGQRLNTFNRMAKKMFAKEPEDVRDRVLTDLNESHSRALTAYKAALTGSVLEGITPEQQVAIRGRFSEVVAPFLDDLQKASGYEIAMHAGRIDVGEKGKPELDFCSVFSGIGGENIPEYKILKQADPKTSAVMARGWGKHVFNIYQAENGLERGAPEDVDAVAGLTTSAGPSNPVTSTLAPSTRSESTPTPSIPSHVNRKAGASQARRRRATVPADEQGNSDVEITPADKRRAILGAVELYKKKLWDDYEKANHAFQNPPPECRNPVLLDLQGQEELGMALRGMDLYRLFEEARYPRHEPIIDVECFDETPAICLSEYHNPIGPLTRAWICNPDLEVSERSRFVTRTHKMDPTKLAQEELESSSCWARVRRAANKQRLLDVPSWGGVDAAEGLKKRKRDGERTSDEDYETEEDGGRKKGKRRAKKHKSATKKSAKAPMLSQVVDKPRPKPKKLPPKAVAQVEKAPKQTVAQVEEPEVEEPEVEEPQVEEPQVEDQHLMDPEDIQDVTMDEQDSLEAWVRNNPNLMDEDAASALLQAEFEAGKYEMDVDDNEQSMRDELGVGGQESERESECESEREAERESEPEPVNANRGRAAKTRAVTGLADLYEKYLTPAASRKTGSATAKKTLSRVAKSHAELVAHSGVEMAFKAVAKYPEWATEAKQWLLGLVGGGDDWERVVERWYKYEGQFQFQEPDGVRPSFIFSTEQRPDVVGAWISVARPLKVMPAIKKLTKEADVEKFGKSVRRWWYSINPSWRLQRQGPRVRIIRTGEHKDWYSVLWPGPNGFLAVLACLFWWGGQVQGDPQADEKWMATVQDFGWVIDNITRNVVEKGEMSEGDVQGEGDTQGGKGKGGKGKREKGKGGKGGSAHRE</sequence>
<dbReference type="Proteomes" id="UP000815677">
    <property type="component" value="Unassembled WGS sequence"/>
</dbReference>
<evidence type="ECO:0000313" key="2">
    <source>
        <dbReference type="EMBL" id="GAT46651.1"/>
    </source>
</evidence>
<evidence type="ECO:0000256" key="1">
    <source>
        <dbReference type="SAM" id="MobiDB-lite"/>
    </source>
</evidence>
<protein>
    <submittedName>
        <fullName evidence="2">Uncharacterized protein</fullName>
    </submittedName>
</protein>
<feature type="region of interest" description="Disordered" evidence="1">
    <location>
        <begin position="369"/>
        <end position="430"/>
    </location>
</feature>
<feature type="compositionally biased region" description="Polar residues" evidence="1">
    <location>
        <begin position="14"/>
        <end position="32"/>
    </location>
</feature>
<feature type="compositionally biased region" description="Low complexity" evidence="1">
    <location>
        <begin position="386"/>
        <end position="400"/>
    </location>
</feature>
<name>A0ABQ0L6C8_MYCCL</name>
<feature type="region of interest" description="Disordered" evidence="1">
    <location>
        <begin position="597"/>
        <end position="702"/>
    </location>
</feature>